<dbReference type="AlphaFoldDB" id="A0A074XDV6"/>
<dbReference type="GO" id="GO:0003700">
    <property type="term" value="F:DNA-binding transcription factor activity"/>
    <property type="evidence" value="ECO:0007669"/>
    <property type="project" value="InterPro"/>
</dbReference>
<evidence type="ECO:0000313" key="3">
    <source>
        <dbReference type="Proteomes" id="UP000027730"/>
    </source>
</evidence>
<evidence type="ECO:0008006" key="4">
    <source>
        <dbReference type="Google" id="ProtNLM"/>
    </source>
</evidence>
<reference evidence="2 3" key="1">
    <citation type="journal article" date="2014" name="BMC Genomics">
        <title>Genome sequencing of four Aureobasidium pullulans varieties: biotechnological potential, stress tolerance, and description of new species.</title>
        <authorList>
            <person name="Gostin Ar C."/>
            <person name="Ohm R.A."/>
            <person name="Kogej T."/>
            <person name="Sonjak S."/>
            <person name="Turk M."/>
            <person name="Zajc J."/>
            <person name="Zalar P."/>
            <person name="Grube M."/>
            <person name="Sun H."/>
            <person name="Han J."/>
            <person name="Sharma A."/>
            <person name="Chiniquy J."/>
            <person name="Ngan C.Y."/>
            <person name="Lipzen A."/>
            <person name="Barry K."/>
            <person name="Grigoriev I.V."/>
            <person name="Gunde-Cimerman N."/>
        </authorList>
    </citation>
    <scope>NUCLEOTIDE SEQUENCE [LARGE SCALE GENOMIC DNA]</scope>
    <source>
        <strain evidence="2 3">CBS 147.97</strain>
    </source>
</reference>
<dbReference type="PANTHER" id="PTHR40618:SF1">
    <property type="entry name" value="B-ZIP TRANSCRIPTION FACTOR (EUROFUNG)"/>
    <property type="match status" value="1"/>
</dbReference>
<proteinExistence type="predicted"/>
<dbReference type="PANTHER" id="PTHR40618">
    <property type="entry name" value="B-ZIP TRANSCRIPTION FACTOR (EUROFUNG)-RELATED"/>
    <property type="match status" value="1"/>
</dbReference>
<evidence type="ECO:0000313" key="2">
    <source>
        <dbReference type="EMBL" id="KEQ72806.1"/>
    </source>
</evidence>
<feature type="region of interest" description="Disordered" evidence="1">
    <location>
        <begin position="1"/>
        <end position="22"/>
    </location>
</feature>
<dbReference type="Gene3D" id="1.20.5.170">
    <property type="match status" value="1"/>
</dbReference>
<dbReference type="RefSeq" id="XP_013427048.1">
    <property type="nucleotide sequence ID" value="XM_013571594.1"/>
</dbReference>
<dbReference type="CDD" id="cd14688">
    <property type="entry name" value="bZIP_YAP"/>
    <property type="match status" value="1"/>
</dbReference>
<evidence type="ECO:0000256" key="1">
    <source>
        <dbReference type="SAM" id="MobiDB-lite"/>
    </source>
</evidence>
<dbReference type="EMBL" id="KL584710">
    <property type="protein sequence ID" value="KEQ72806.1"/>
    <property type="molecule type" value="Genomic_DNA"/>
</dbReference>
<feature type="compositionally biased region" description="Basic and acidic residues" evidence="1">
    <location>
        <begin position="122"/>
        <end position="133"/>
    </location>
</feature>
<dbReference type="OrthoDB" id="3555317at2759"/>
<feature type="region of interest" description="Disordered" evidence="1">
    <location>
        <begin position="122"/>
        <end position="149"/>
    </location>
</feature>
<dbReference type="GeneID" id="25410720"/>
<dbReference type="STRING" id="1043004.A0A074XDV6"/>
<gene>
    <name evidence="2" type="ORF">M436DRAFT_47473</name>
</gene>
<sequence length="356" mass="39332">MTKPRKYKAKPPISQLDDVAATHRRAQSCKAQRAYRQRKEDTIATLTTQISDLELTIERLSCCFLGLNDRVFEYLGTIEGRNDPGSAALAGGIRDAMKEFKEIVEGEDASANITEAQRGDKAVPLRPNDKDHSLPAQQFYPSPSASSGCDIPLQQTQPQPRPQQKIFTDKDLAVIPFSGPTFLGLTPTTAPPHHPASTLARSLTPATAISNHYALAGRIYHSTVTKGFSVVYDSGPPSPLFRRIFALFFCGESDEQVKYNVTQMFERRVVWSCFDTLTGSAKGWWSSLQVAGFVLAQGGWFDEAQDKLIMRRRSGGEVSADVEPLLDELCADARCGLEDPEYKEESVIQTLRQITG</sequence>
<dbReference type="Proteomes" id="UP000027730">
    <property type="component" value="Unassembled WGS sequence"/>
</dbReference>
<name>A0A074XDV6_9PEZI</name>
<keyword evidence="3" id="KW-1185">Reference proteome</keyword>
<dbReference type="InterPro" id="IPR046347">
    <property type="entry name" value="bZIP_sf"/>
</dbReference>
<accession>A0A074XDV6</accession>
<dbReference type="SUPFAM" id="SSF57959">
    <property type="entry name" value="Leucine zipper domain"/>
    <property type="match status" value="1"/>
</dbReference>
<dbReference type="HOGENOM" id="CLU_799206_0_0_1"/>
<protein>
    <recommendedName>
        <fullName evidence="4">BZIP domain-containing protein</fullName>
    </recommendedName>
</protein>
<feature type="compositionally biased region" description="Polar residues" evidence="1">
    <location>
        <begin position="135"/>
        <end position="147"/>
    </location>
</feature>
<organism evidence="2 3">
    <name type="scientific">Aureobasidium namibiae CBS 147.97</name>
    <dbReference type="NCBI Taxonomy" id="1043004"/>
    <lineage>
        <taxon>Eukaryota</taxon>
        <taxon>Fungi</taxon>
        <taxon>Dikarya</taxon>
        <taxon>Ascomycota</taxon>
        <taxon>Pezizomycotina</taxon>
        <taxon>Dothideomycetes</taxon>
        <taxon>Dothideomycetidae</taxon>
        <taxon>Dothideales</taxon>
        <taxon>Saccotheciaceae</taxon>
        <taxon>Aureobasidium</taxon>
    </lineage>
</organism>